<dbReference type="Proteomes" id="UP000283523">
    <property type="component" value="Unassembled WGS sequence"/>
</dbReference>
<keyword evidence="2" id="KW-1185">Reference proteome</keyword>
<evidence type="ECO:0008006" key="3">
    <source>
        <dbReference type="Google" id="ProtNLM"/>
    </source>
</evidence>
<dbReference type="SUPFAM" id="SSF52309">
    <property type="entry name" value="N-(deoxy)ribosyltransferase-like"/>
    <property type="match status" value="1"/>
</dbReference>
<comment type="caution">
    <text evidence="1">The sequence shown here is derived from an EMBL/GenBank/DDBJ whole genome shotgun (WGS) entry which is preliminary data.</text>
</comment>
<gene>
    <name evidence="1" type="ORF">DYU11_18390</name>
</gene>
<sequence>MSEERKSYAIQFEISNEKKRCFVITPIGPDGSEIRRATNGLLQSVLRPVLVEFGYEVKAAHEMEEGGSITNQVVKAILEDDLVVANLTGLNPNVMYELAIRHGVNKPVIAIVEKGTSLPFDINQERTIFFVNDFEGGEELRSALRKAVRRITEGSSKETDNPITRVVKDTLIKKDLDIKHGSVNDYMLEKLDLILSKVERNNIPASSRLEDHSIFSASYTITSKDKKLPTLEQAIEIVSSIFGSIPAGSMTFDRYNDSCELFLKYEIDLYPTSAIEVYARLYDLGYDVTMSLGLV</sequence>
<name>A0A418M6F7_9BACT</name>
<dbReference type="AlphaFoldDB" id="A0A418M6F7"/>
<protein>
    <recommendedName>
        <fullName evidence="3">Nucleoside 2-deoxyribosyltransferase</fullName>
    </recommendedName>
</protein>
<reference evidence="1 2" key="1">
    <citation type="submission" date="2018-08" db="EMBL/GenBank/DDBJ databases">
        <title>Fibrisoma montanum sp. nov., isolated from Danxia mountain soil.</title>
        <authorList>
            <person name="Huang Y."/>
        </authorList>
    </citation>
    <scope>NUCLEOTIDE SEQUENCE [LARGE SCALE GENOMIC DNA]</scope>
    <source>
        <strain evidence="1 2">HYT19</strain>
    </source>
</reference>
<evidence type="ECO:0000313" key="1">
    <source>
        <dbReference type="EMBL" id="RIV21376.1"/>
    </source>
</evidence>
<dbReference type="OrthoDB" id="9815193at2"/>
<evidence type="ECO:0000313" key="2">
    <source>
        <dbReference type="Proteomes" id="UP000283523"/>
    </source>
</evidence>
<dbReference type="Gene3D" id="3.40.50.450">
    <property type="match status" value="1"/>
</dbReference>
<accession>A0A418M6F7</accession>
<proteinExistence type="predicted"/>
<organism evidence="1 2">
    <name type="scientific">Fibrisoma montanum</name>
    <dbReference type="NCBI Taxonomy" id="2305895"/>
    <lineage>
        <taxon>Bacteria</taxon>
        <taxon>Pseudomonadati</taxon>
        <taxon>Bacteroidota</taxon>
        <taxon>Cytophagia</taxon>
        <taxon>Cytophagales</taxon>
        <taxon>Spirosomataceae</taxon>
        <taxon>Fibrisoma</taxon>
    </lineage>
</organism>
<dbReference type="RefSeq" id="WP_119669170.1">
    <property type="nucleotide sequence ID" value="NZ_QXED01000005.1"/>
</dbReference>
<dbReference type="EMBL" id="QXED01000005">
    <property type="protein sequence ID" value="RIV21376.1"/>
    <property type="molecule type" value="Genomic_DNA"/>
</dbReference>